<dbReference type="Proteomes" id="UP000822142">
    <property type="component" value="Unassembled WGS sequence"/>
</dbReference>
<feature type="transmembrane region" description="Helical" evidence="1">
    <location>
        <begin position="6"/>
        <end position="25"/>
    </location>
</feature>
<dbReference type="RefSeq" id="WP_173747739.1">
    <property type="nucleotide sequence ID" value="NZ_JAAITA010000002.1"/>
</dbReference>
<dbReference type="EMBL" id="JAAITA010000002">
    <property type="protein sequence ID" value="NSJ85106.1"/>
    <property type="molecule type" value="Genomic_DNA"/>
</dbReference>
<sequence>MAEFLLLLLGIVCMLYFAAIALYAGLSSKFPVLWILLGVGFWAGGAALHFRIQVPQILLEGILYSLCLLFGLFLFVEAKIVKAMFQKEEKRLECLIVLGAQVKGTHPSLSLEYRIRKAEEYLKQNPETKAILSGGKGEDEGISEAECMYRELTKRGIDAARLIKEDQSVNTQQNIACSYRIWKQKWQKADKTGRVGIVTSSFHLYRGTAIARKKMDCEIYGLAAKSNGFLMVNYLVREFLGVLKDKAAGNL</sequence>
<dbReference type="PANTHER" id="PTHR30336:SF4">
    <property type="entry name" value="ENVELOPE BIOGENESIS FACTOR ELYC"/>
    <property type="match status" value="1"/>
</dbReference>
<organism evidence="3 4">
    <name type="scientific">Blautia hansenii</name>
    <name type="common">Ruminococcus hansenii</name>
    <dbReference type="NCBI Taxonomy" id="1322"/>
    <lineage>
        <taxon>Bacteria</taxon>
        <taxon>Bacillati</taxon>
        <taxon>Bacillota</taxon>
        <taxon>Clostridia</taxon>
        <taxon>Lachnospirales</taxon>
        <taxon>Lachnospiraceae</taxon>
        <taxon>Blautia</taxon>
    </lineage>
</organism>
<feature type="transmembrane region" description="Helical" evidence="1">
    <location>
        <begin position="62"/>
        <end position="81"/>
    </location>
</feature>
<evidence type="ECO:0000313" key="3">
    <source>
        <dbReference type="EMBL" id="NSJ85106.1"/>
    </source>
</evidence>
<dbReference type="PANTHER" id="PTHR30336">
    <property type="entry name" value="INNER MEMBRANE PROTEIN, PROBABLE PERMEASE"/>
    <property type="match status" value="1"/>
</dbReference>
<accession>A0ABX2I3X7</accession>
<dbReference type="Pfam" id="PF02698">
    <property type="entry name" value="DUF218"/>
    <property type="match status" value="1"/>
</dbReference>
<keyword evidence="1" id="KW-1133">Transmembrane helix</keyword>
<comment type="caution">
    <text evidence="3">The sequence shown here is derived from an EMBL/GenBank/DDBJ whole genome shotgun (WGS) entry which is preliminary data.</text>
</comment>
<reference evidence="3 4" key="1">
    <citation type="journal article" date="2020" name="Cell Host Microbe">
        <title>Functional and Genomic Variation between Human-Derived Isolates of Lachnospiraceae Reveals Inter- and Intra-Species Diversity.</title>
        <authorList>
            <person name="Sorbara M.T."/>
            <person name="Littmann E.R."/>
            <person name="Fontana E."/>
            <person name="Moody T.U."/>
            <person name="Kohout C.E."/>
            <person name="Gjonbalaj M."/>
            <person name="Eaton V."/>
            <person name="Seok R."/>
            <person name="Leiner I.M."/>
            <person name="Pamer E.G."/>
        </authorList>
    </citation>
    <scope>NUCLEOTIDE SEQUENCE [LARGE SCALE GENOMIC DNA]</scope>
    <source>
        <strain evidence="3 4">MSK.15.26</strain>
    </source>
</reference>
<proteinExistence type="predicted"/>
<gene>
    <name evidence="3" type="ORF">G5A70_02635</name>
</gene>
<dbReference type="Gene3D" id="3.40.50.620">
    <property type="entry name" value="HUPs"/>
    <property type="match status" value="1"/>
</dbReference>
<keyword evidence="4" id="KW-1185">Reference proteome</keyword>
<keyword evidence="1" id="KW-0472">Membrane</keyword>
<evidence type="ECO:0000256" key="1">
    <source>
        <dbReference type="SAM" id="Phobius"/>
    </source>
</evidence>
<name>A0ABX2I3X7_BLAHA</name>
<dbReference type="InterPro" id="IPR014729">
    <property type="entry name" value="Rossmann-like_a/b/a_fold"/>
</dbReference>
<evidence type="ECO:0000313" key="4">
    <source>
        <dbReference type="Proteomes" id="UP000822142"/>
    </source>
</evidence>
<keyword evidence="1" id="KW-0812">Transmembrane</keyword>
<evidence type="ECO:0000259" key="2">
    <source>
        <dbReference type="Pfam" id="PF02698"/>
    </source>
</evidence>
<dbReference type="CDD" id="cd06259">
    <property type="entry name" value="YdcF-like"/>
    <property type="match status" value="1"/>
</dbReference>
<feature type="domain" description="DUF218" evidence="2">
    <location>
        <begin position="95"/>
        <end position="241"/>
    </location>
</feature>
<dbReference type="InterPro" id="IPR003848">
    <property type="entry name" value="DUF218"/>
</dbReference>
<dbReference type="InterPro" id="IPR051599">
    <property type="entry name" value="Cell_Envelope_Assoc"/>
</dbReference>
<feature type="transmembrane region" description="Helical" evidence="1">
    <location>
        <begin position="32"/>
        <end position="50"/>
    </location>
</feature>
<protein>
    <submittedName>
        <fullName evidence="3">YdcF family protein</fullName>
    </submittedName>
</protein>